<keyword evidence="13" id="KW-0654">Proteoglycan</keyword>
<dbReference type="GO" id="GO:0001755">
    <property type="term" value="P:neural crest cell migration"/>
    <property type="evidence" value="ECO:0007669"/>
    <property type="project" value="TreeGrafter"/>
</dbReference>
<dbReference type="GO" id="GO:0048010">
    <property type="term" value="P:vascular endothelial growth factor receptor signaling pathway"/>
    <property type="evidence" value="ECO:0007669"/>
    <property type="project" value="TreeGrafter"/>
</dbReference>
<feature type="domain" description="F5/8 type C" evidence="23">
    <location>
        <begin position="288"/>
        <end position="437"/>
    </location>
</feature>
<dbReference type="GO" id="GO:0001570">
    <property type="term" value="P:vasculogenesis"/>
    <property type="evidence" value="ECO:0007669"/>
    <property type="project" value="TreeGrafter"/>
</dbReference>
<evidence type="ECO:0000256" key="4">
    <source>
        <dbReference type="ARBA" id="ARBA00022657"/>
    </source>
</evidence>
<keyword evidence="3" id="KW-0217">Developmental protein</keyword>
<keyword evidence="11" id="KW-0106">Calcium</keyword>
<evidence type="ECO:0000259" key="22">
    <source>
        <dbReference type="PROSITE" id="PS01180"/>
    </source>
</evidence>
<evidence type="ECO:0000256" key="6">
    <source>
        <dbReference type="ARBA" id="ARBA00022692"/>
    </source>
</evidence>
<dbReference type="PROSITE" id="PS01286">
    <property type="entry name" value="FA58C_2"/>
    <property type="match status" value="2"/>
</dbReference>
<dbReference type="GO" id="GO:0017154">
    <property type="term" value="F:semaphorin receptor activity"/>
    <property type="evidence" value="ECO:0007669"/>
    <property type="project" value="TreeGrafter"/>
</dbReference>
<dbReference type="Proteomes" id="UP000823561">
    <property type="component" value="Chromosome 19"/>
</dbReference>
<dbReference type="PANTHER" id="PTHR46806">
    <property type="entry name" value="F5/8 TYPE C DOMAIN-CONTAINING PROTEIN"/>
    <property type="match status" value="1"/>
</dbReference>
<dbReference type="GO" id="GO:0007411">
    <property type="term" value="P:axon guidance"/>
    <property type="evidence" value="ECO:0007669"/>
    <property type="project" value="TreeGrafter"/>
</dbReference>
<evidence type="ECO:0000256" key="10">
    <source>
        <dbReference type="ARBA" id="ARBA00022782"/>
    </source>
</evidence>
<dbReference type="Pfam" id="PF00431">
    <property type="entry name" value="CUB"/>
    <property type="match status" value="2"/>
</dbReference>
<accession>A0AAV6FR46</accession>
<dbReference type="FunFam" id="2.60.120.290:FF:000010">
    <property type="entry name" value="Neuropilin"/>
    <property type="match status" value="1"/>
</dbReference>
<dbReference type="GO" id="GO:0051491">
    <property type="term" value="P:positive regulation of filopodium assembly"/>
    <property type="evidence" value="ECO:0007669"/>
    <property type="project" value="TreeGrafter"/>
</dbReference>
<dbReference type="InterPro" id="IPR000998">
    <property type="entry name" value="MAM_dom"/>
</dbReference>
<dbReference type="PROSITE" id="PS50022">
    <property type="entry name" value="FA58C_3"/>
    <property type="match status" value="2"/>
</dbReference>
<reference evidence="25" key="1">
    <citation type="submission" date="2020-10" db="EMBL/GenBank/DDBJ databases">
        <title>Chromosome-scale genome assembly of the Allis shad, Alosa alosa.</title>
        <authorList>
            <person name="Margot Z."/>
            <person name="Christophe K."/>
            <person name="Cabau C."/>
            <person name="Louis A."/>
            <person name="Berthelot C."/>
            <person name="Parey E."/>
            <person name="Roest Crollius H."/>
            <person name="Montfort J."/>
            <person name="Robinson-Rechavi M."/>
            <person name="Bucao C."/>
            <person name="Bouchez O."/>
            <person name="Gislard M."/>
            <person name="Lluch J."/>
            <person name="Milhes M."/>
            <person name="Lampietro C."/>
            <person name="Lopez Roques C."/>
            <person name="Donnadieu C."/>
            <person name="Braasch I."/>
            <person name="Desvignes T."/>
            <person name="Postlethwait J."/>
            <person name="Bobe J."/>
            <person name="Guiguen Y."/>
        </authorList>
    </citation>
    <scope>NUCLEOTIDE SEQUENCE</scope>
    <source>
        <strain evidence="25">M-15738</strain>
        <tissue evidence="25">Blood</tissue>
    </source>
</reference>
<evidence type="ECO:0000256" key="20">
    <source>
        <dbReference type="PROSITE-ProRule" id="PRU00059"/>
    </source>
</evidence>
<dbReference type="Gene3D" id="2.60.120.200">
    <property type="match status" value="1"/>
</dbReference>
<evidence type="ECO:0000256" key="13">
    <source>
        <dbReference type="ARBA" id="ARBA00022974"/>
    </source>
</evidence>
<dbReference type="PROSITE" id="PS01285">
    <property type="entry name" value="FA58C_1"/>
    <property type="match status" value="1"/>
</dbReference>
<feature type="domain" description="F5/8 type C" evidence="23">
    <location>
        <begin position="444"/>
        <end position="601"/>
    </location>
</feature>
<comment type="caution">
    <text evidence="25">The sequence shown here is derived from an EMBL/GenBank/DDBJ whole genome shotgun (WGS) entry which is preliminary data.</text>
</comment>
<keyword evidence="6 21" id="KW-0812">Transmembrane</keyword>
<evidence type="ECO:0000256" key="5">
    <source>
        <dbReference type="ARBA" id="ARBA00022674"/>
    </source>
</evidence>
<evidence type="ECO:0000256" key="14">
    <source>
        <dbReference type="ARBA" id="ARBA00022989"/>
    </source>
</evidence>
<dbReference type="SMART" id="SM00042">
    <property type="entry name" value="CUB"/>
    <property type="match status" value="2"/>
</dbReference>
<feature type="domain" description="CUB" evidence="22">
    <location>
        <begin position="35"/>
        <end position="149"/>
    </location>
</feature>
<organism evidence="25 26">
    <name type="scientific">Alosa alosa</name>
    <name type="common">allis shad</name>
    <dbReference type="NCBI Taxonomy" id="278164"/>
    <lineage>
        <taxon>Eukaryota</taxon>
        <taxon>Metazoa</taxon>
        <taxon>Chordata</taxon>
        <taxon>Craniata</taxon>
        <taxon>Vertebrata</taxon>
        <taxon>Euteleostomi</taxon>
        <taxon>Actinopterygii</taxon>
        <taxon>Neopterygii</taxon>
        <taxon>Teleostei</taxon>
        <taxon>Clupei</taxon>
        <taxon>Clupeiformes</taxon>
        <taxon>Clupeoidei</taxon>
        <taxon>Clupeidae</taxon>
        <taxon>Alosa</taxon>
    </lineage>
</organism>
<evidence type="ECO:0000256" key="9">
    <source>
        <dbReference type="ARBA" id="ARBA00022737"/>
    </source>
</evidence>
<evidence type="ECO:0008006" key="27">
    <source>
        <dbReference type="Google" id="ProtNLM"/>
    </source>
</evidence>
<comment type="subcellular location">
    <subcellularLocation>
        <location evidence="1">Membrane</location>
        <topology evidence="1">Single-pass type I membrane protein</topology>
    </subcellularLocation>
</comment>
<dbReference type="FunFam" id="2.60.120.290:FF:000003">
    <property type="entry name" value="Neuropilin"/>
    <property type="match status" value="1"/>
</dbReference>
<dbReference type="PROSITE" id="PS50060">
    <property type="entry name" value="MAM_2"/>
    <property type="match status" value="1"/>
</dbReference>
<dbReference type="GO" id="GO:0005925">
    <property type="term" value="C:focal adhesion"/>
    <property type="evidence" value="ECO:0007669"/>
    <property type="project" value="TreeGrafter"/>
</dbReference>
<feature type="disulfide bond" evidence="20">
    <location>
        <begin position="35"/>
        <end position="62"/>
    </location>
</feature>
<keyword evidence="18" id="KW-0325">Glycoprotein</keyword>
<dbReference type="GO" id="GO:0009611">
    <property type="term" value="P:response to wounding"/>
    <property type="evidence" value="ECO:0007669"/>
    <property type="project" value="TreeGrafter"/>
</dbReference>
<dbReference type="FunFam" id="2.60.120.260:FF:000002">
    <property type="entry name" value="Coagulation factor VIII"/>
    <property type="match status" value="1"/>
</dbReference>
<evidence type="ECO:0000256" key="21">
    <source>
        <dbReference type="SAM" id="Phobius"/>
    </source>
</evidence>
<evidence type="ECO:0000256" key="1">
    <source>
        <dbReference type="ARBA" id="ARBA00004479"/>
    </source>
</evidence>
<dbReference type="GO" id="GO:0010595">
    <property type="term" value="P:positive regulation of endothelial cell migration"/>
    <property type="evidence" value="ECO:0007669"/>
    <property type="project" value="TreeGrafter"/>
</dbReference>
<dbReference type="Gene3D" id="2.60.120.260">
    <property type="entry name" value="Galactose-binding domain-like"/>
    <property type="match status" value="2"/>
</dbReference>
<dbReference type="GO" id="GO:0008201">
    <property type="term" value="F:heparin binding"/>
    <property type="evidence" value="ECO:0007669"/>
    <property type="project" value="UniProtKB-KW"/>
</dbReference>
<dbReference type="Pfam" id="PF11980">
    <property type="entry name" value="DUF3481"/>
    <property type="match status" value="1"/>
</dbReference>
<proteinExistence type="inferred from homology"/>
<keyword evidence="5" id="KW-0358">Heparin-binding</keyword>
<dbReference type="GO" id="GO:0005021">
    <property type="term" value="F:vascular endothelial growth factor receptor activity"/>
    <property type="evidence" value="ECO:0007669"/>
    <property type="project" value="TreeGrafter"/>
</dbReference>
<dbReference type="PANTHER" id="PTHR46806:SF4">
    <property type="entry name" value="NEUROPILIN-1"/>
    <property type="match status" value="1"/>
</dbReference>
<evidence type="ECO:0000256" key="7">
    <source>
        <dbReference type="ARBA" id="ARBA00022723"/>
    </source>
</evidence>
<dbReference type="SUPFAM" id="SSF49854">
    <property type="entry name" value="Spermadhesin, CUB domain"/>
    <property type="match status" value="2"/>
</dbReference>
<dbReference type="AlphaFoldDB" id="A0AAV6FR46"/>
<keyword evidence="10" id="KW-0221">Differentiation</keyword>
<feature type="transmembrane region" description="Helical" evidence="21">
    <location>
        <begin position="785"/>
        <end position="809"/>
    </location>
</feature>
<protein>
    <recommendedName>
        <fullName evidence="27">Neuropilin</fullName>
    </recommendedName>
</protein>
<evidence type="ECO:0000256" key="15">
    <source>
        <dbReference type="ARBA" id="ARBA00023136"/>
    </source>
</evidence>
<dbReference type="PROSITE" id="PS01180">
    <property type="entry name" value="CUB"/>
    <property type="match status" value="2"/>
</dbReference>
<dbReference type="CDD" id="cd00057">
    <property type="entry name" value="FA58C"/>
    <property type="match status" value="1"/>
</dbReference>
<keyword evidence="14 21" id="KW-1133">Transmembrane helix</keyword>
<keyword evidence="26" id="KW-1185">Reference proteome</keyword>
<dbReference type="GO" id="GO:0005886">
    <property type="term" value="C:plasma membrane"/>
    <property type="evidence" value="ECO:0007669"/>
    <property type="project" value="TreeGrafter"/>
</dbReference>
<dbReference type="CDD" id="cd00041">
    <property type="entry name" value="CUB"/>
    <property type="match status" value="2"/>
</dbReference>
<dbReference type="GO" id="GO:0038085">
    <property type="term" value="F:vascular endothelial growth factor binding"/>
    <property type="evidence" value="ECO:0007669"/>
    <property type="project" value="TreeGrafter"/>
</dbReference>
<dbReference type="InterPro" id="IPR035914">
    <property type="entry name" value="Sperma_CUB_dom_sf"/>
</dbReference>
<evidence type="ECO:0000256" key="16">
    <source>
        <dbReference type="ARBA" id="ARBA00023157"/>
    </source>
</evidence>
<keyword evidence="15 21" id="KW-0472">Membrane</keyword>
<dbReference type="GO" id="GO:0030947">
    <property type="term" value="P:regulation of vascular endothelial growth factor receptor signaling pathway"/>
    <property type="evidence" value="ECO:0007669"/>
    <property type="project" value="TreeGrafter"/>
</dbReference>
<dbReference type="InterPro" id="IPR000421">
    <property type="entry name" value="FA58C"/>
</dbReference>
<evidence type="ECO:0000259" key="23">
    <source>
        <dbReference type="PROSITE" id="PS50022"/>
    </source>
</evidence>
<dbReference type="SMART" id="SM00231">
    <property type="entry name" value="FA58C"/>
    <property type="match status" value="2"/>
</dbReference>
<evidence type="ECO:0000256" key="2">
    <source>
        <dbReference type="ARBA" id="ARBA00006078"/>
    </source>
</evidence>
<keyword evidence="19" id="KW-0357">Heparan sulfate</keyword>
<dbReference type="InterPro" id="IPR022579">
    <property type="entry name" value="Neuropilin_C"/>
</dbReference>
<comment type="similarity">
    <text evidence="2">Belongs to the neuropilin family.</text>
</comment>
<evidence type="ECO:0000256" key="8">
    <source>
        <dbReference type="ARBA" id="ARBA00022729"/>
    </source>
</evidence>
<keyword evidence="7" id="KW-0479">Metal-binding</keyword>
<dbReference type="GO" id="GO:0030424">
    <property type="term" value="C:axon"/>
    <property type="evidence" value="ECO:0007669"/>
    <property type="project" value="TreeGrafter"/>
</dbReference>
<dbReference type="GO" id="GO:0002040">
    <property type="term" value="P:sprouting angiogenesis"/>
    <property type="evidence" value="ECO:0007669"/>
    <property type="project" value="TreeGrafter"/>
</dbReference>
<dbReference type="Gene3D" id="2.60.120.290">
    <property type="entry name" value="Spermadhesin, CUB domain"/>
    <property type="match status" value="2"/>
</dbReference>
<keyword evidence="12" id="KW-0524">Neurogenesis</keyword>
<evidence type="ECO:0000313" key="25">
    <source>
        <dbReference type="EMBL" id="KAG5265323.1"/>
    </source>
</evidence>
<keyword evidence="4" id="KW-0037">Angiogenesis</keyword>
<evidence type="ECO:0000313" key="26">
    <source>
        <dbReference type="Proteomes" id="UP000823561"/>
    </source>
</evidence>
<dbReference type="InterPro" id="IPR050633">
    <property type="entry name" value="Neuropilin_MCO_CoagFactor"/>
</dbReference>
<dbReference type="SUPFAM" id="SSF49785">
    <property type="entry name" value="Galactose-binding domain-like"/>
    <property type="match status" value="2"/>
</dbReference>
<dbReference type="InterPro" id="IPR008979">
    <property type="entry name" value="Galactose-bd-like_sf"/>
</dbReference>
<dbReference type="GO" id="GO:0046872">
    <property type="term" value="F:metal ion binding"/>
    <property type="evidence" value="ECO:0007669"/>
    <property type="project" value="UniProtKB-KW"/>
</dbReference>
<feature type="domain" description="MAM" evidence="24">
    <location>
        <begin position="676"/>
        <end position="720"/>
    </location>
</feature>
<evidence type="ECO:0000256" key="3">
    <source>
        <dbReference type="ARBA" id="ARBA00022473"/>
    </source>
</evidence>
<evidence type="ECO:0000259" key="24">
    <source>
        <dbReference type="PROSITE" id="PS50060"/>
    </source>
</evidence>
<sequence length="856" mass="93357">MLVRVFGASLSSPNQTGTSNRAFLTPSLVPTESTCGGRIVISSPGYLTSPWYPSNYPLSEQCEWVVEAPEKDQRILINFNPHFDLEDRECKYDYIEVYDGADDKATLLLKHCGKIAPGPIQSSQQQVFIRFVSDYETSGAGFSIRYEINKLAHTDCSANLTGPNGVLRSPGFPEKYPNNLACSYTVWAPSGEEIQLLFHAFSLEPDTTPPTGVTCRFDWLEIWDGYPLVGHFIGRFCGDSNPGRVVSHTGILTITFTTDNAIGKEGFEASYTIRQRRHTHHNSQADSCMDPLGMESGDIGPSQIRARSQYNPSWAPERARLNYKDNGWTPSEDSSREWIEVDLGFLKYVSAIGTQGAISKETRKSYYVKTYKVLLSTNGEDWLPVKEEGKHKVFKGNDNPVDEVRCYLPKPVLTRYLRIRPVSWENGICMRFELYGCRVSDAPCSAMLGMVSGQIADSQISVWPPVERSWLADSARLMTESNGWALAASALAPVIPPAEPPFLQLDLGRERLVSGLVVQGGRLKEKPVFVRRFRVAHSTDRSIWNNVLEQNSTHNKLFVGNLNHDTPEVRELGPLLMRFLRVYPERGTPDGMGLRLEVLGCDPQAPTTPPPPTTPTVTTAAVTMTTGATTPPLTPLATVTPEDCEGHEGCDDYGPTEDNPGSVVILEDPFPIPEGRVLLPSANTSYQVVFEAVIGSHSSGGLALDDIKILDQISPAECKDPEDKPLSTSSSPEVLSLSTTPGVLFFTFPTDSPVTGMSSGLGSGSSGSNGASVGSGMVLRSLDPILITIIAMSALGVLLGAVCGVLLYCACGQPTDGTGTEGQGSEPPRNISAMKSYNFELVKKEKLNSQKSFMEV</sequence>
<evidence type="ECO:0000256" key="18">
    <source>
        <dbReference type="ARBA" id="ARBA00023180"/>
    </source>
</evidence>
<evidence type="ECO:0000256" key="12">
    <source>
        <dbReference type="ARBA" id="ARBA00022902"/>
    </source>
</evidence>
<name>A0AAV6FR46_9TELE</name>
<keyword evidence="16 20" id="KW-1015">Disulfide bond</keyword>
<dbReference type="InterPro" id="IPR000859">
    <property type="entry name" value="CUB_dom"/>
</dbReference>
<feature type="domain" description="CUB" evidence="22">
    <location>
        <begin position="156"/>
        <end position="274"/>
    </location>
</feature>
<keyword evidence="8" id="KW-0732">Signal</keyword>
<comment type="caution">
    <text evidence="20">Lacks conserved residue(s) required for the propagation of feature annotation.</text>
</comment>
<dbReference type="Pfam" id="PF00754">
    <property type="entry name" value="F5_F8_type_C"/>
    <property type="match status" value="2"/>
</dbReference>
<evidence type="ECO:0000256" key="17">
    <source>
        <dbReference type="ARBA" id="ARBA00023170"/>
    </source>
</evidence>
<evidence type="ECO:0000256" key="11">
    <source>
        <dbReference type="ARBA" id="ARBA00022837"/>
    </source>
</evidence>
<evidence type="ECO:0000256" key="19">
    <source>
        <dbReference type="ARBA" id="ARBA00023207"/>
    </source>
</evidence>
<dbReference type="EMBL" id="JADWDJ010000019">
    <property type="protein sequence ID" value="KAG5265323.1"/>
    <property type="molecule type" value="Genomic_DNA"/>
</dbReference>
<dbReference type="FunFam" id="2.60.120.260:FF:000013">
    <property type="entry name" value="Neuropilin"/>
    <property type="match status" value="1"/>
</dbReference>
<keyword evidence="17" id="KW-0675">Receptor</keyword>
<gene>
    <name evidence="25" type="ORF">AALO_G00240990</name>
</gene>
<keyword evidence="9" id="KW-0677">Repeat</keyword>